<feature type="domain" description="Transcriptional regulator SarA/SarZ/Rot-like helix-turn-helix" evidence="4">
    <location>
        <begin position="13"/>
        <end position="86"/>
    </location>
</feature>
<evidence type="ECO:0000256" key="1">
    <source>
        <dbReference type="ARBA" id="ARBA00023015"/>
    </source>
</evidence>
<sequence>MNIIAYEEKRNIIKKKIKQCLELSLIEIIILEKLKEIGQNQVDVIDLKKRLFNGNAPISAQLNNLIKNEYFKKQRDKKDERRIYLYDIDLNKIAVTLEDYHQIVSSIIDTDA</sequence>
<evidence type="ECO:0000256" key="2">
    <source>
        <dbReference type="ARBA" id="ARBA00023125"/>
    </source>
</evidence>
<keyword evidence="3" id="KW-0804">Transcription</keyword>
<organism evidence="5 6">
    <name type="scientific">Staphylococcus marylandisciuri</name>
    <dbReference type="NCBI Taxonomy" id="2981529"/>
    <lineage>
        <taxon>Bacteria</taxon>
        <taxon>Bacillati</taxon>
        <taxon>Bacillota</taxon>
        <taxon>Bacilli</taxon>
        <taxon>Bacillales</taxon>
        <taxon>Staphylococcaceae</taxon>
        <taxon>Staphylococcus</taxon>
    </lineage>
</organism>
<proteinExistence type="predicted"/>
<protein>
    <submittedName>
        <fullName evidence="5">MarR family transcriptional regulator</fullName>
    </submittedName>
</protein>
<dbReference type="EMBL" id="JAOPKZ010000013">
    <property type="protein sequence ID" value="MCU5746634.1"/>
    <property type="molecule type" value="Genomic_DNA"/>
</dbReference>
<dbReference type="Gene3D" id="1.10.10.10">
    <property type="entry name" value="Winged helix-like DNA-binding domain superfamily/Winged helix DNA-binding domain"/>
    <property type="match status" value="1"/>
</dbReference>
<evidence type="ECO:0000313" key="5">
    <source>
        <dbReference type="EMBL" id="MCU5746634.1"/>
    </source>
</evidence>
<gene>
    <name evidence="5" type="ORF">N9R04_07915</name>
</gene>
<name>A0ABT2QRM4_9STAP</name>
<dbReference type="Proteomes" id="UP001209553">
    <property type="component" value="Unassembled WGS sequence"/>
</dbReference>
<keyword evidence="2" id="KW-0238">DNA-binding</keyword>
<dbReference type="InterPro" id="IPR036390">
    <property type="entry name" value="WH_DNA-bd_sf"/>
</dbReference>
<dbReference type="InterPro" id="IPR036388">
    <property type="entry name" value="WH-like_DNA-bd_sf"/>
</dbReference>
<evidence type="ECO:0000256" key="3">
    <source>
        <dbReference type="ARBA" id="ARBA00023163"/>
    </source>
</evidence>
<dbReference type="SUPFAM" id="SSF46785">
    <property type="entry name" value="Winged helix' DNA-binding domain"/>
    <property type="match status" value="1"/>
</dbReference>
<comment type="caution">
    <text evidence="5">The sequence shown here is derived from an EMBL/GenBank/DDBJ whole genome shotgun (WGS) entry which is preliminary data.</text>
</comment>
<keyword evidence="6" id="KW-1185">Reference proteome</keyword>
<dbReference type="InterPro" id="IPR055166">
    <property type="entry name" value="Transc_reg_Sar_Rot_HTH"/>
</dbReference>
<evidence type="ECO:0000313" key="6">
    <source>
        <dbReference type="Proteomes" id="UP001209553"/>
    </source>
</evidence>
<evidence type="ECO:0000259" key="4">
    <source>
        <dbReference type="Pfam" id="PF22381"/>
    </source>
</evidence>
<dbReference type="Pfam" id="PF22381">
    <property type="entry name" value="Staph_reg_Sar_Rot"/>
    <property type="match status" value="1"/>
</dbReference>
<keyword evidence="1" id="KW-0805">Transcription regulation</keyword>
<accession>A0ABT2QRM4</accession>
<dbReference type="RefSeq" id="WP_262856282.1">
    <property type="nucleotide sequence ID" value="NZ_JAOPKZ010000013.1"/>
</dbReference>
<reference evidence="5 6" key="1">
    <citation type="journal article" date="2023" name="Int. J. Syst. Evol. Microbiol.">
        <title>Streptococcus sciuri sp. nov., Staphylococcus marylandisciuri sp. nov. and Staphylococcus americanisciuri sp. nov., isolated from faeces of eastern grey squirrel (Sciurus carolinensis).</title>
        <authorList>
            <person name="Volokhov D.V."/>
            <person name="Zagorodnyaya T.A."/>
            <person name="Furtak V.A."/>
            <person name="Nattanmai G."/>
            <person name="Randall L."/>
            <person name="Jose S."/>
            <person name="Gao Y."/>
            <person name="Eisenberg T."/>
            <person name="Delmonte P."/>
            <person name="Blom J."/>
            <person name="Mitchell K.K."/>
        </authorList>
    </citation>
    <scope>NUCLEOTIDE SEQUENCE [LARGE SCALE GENOMIC DNA]</scope>
    <source>
        <strain evidence="5 6">SQ8-PEA</strain>
    </source>
</reference>